<keyword evidence="1" id="KW-1133">Transmembrane helix</keyword>
<evidence type="ECO:0000313" key="2">
    <source>
        <dbReference type="EMBL" id="GAH89218.1"/>
    </source>
</evidence>
<name>X1L4W4_9ZZZZ</name>
<feature type="transmembrane region" description="Helical" evidence="1">
    <location>
        <begin position="37"/>
        <end position="55"/>
    </location>
</feature>
<sequence length="107" mass="12223">MPIYEEKLKANSPLIAGVSLWSLAVGIIPGIILGGLWWLFALYIALTIGIIFGFYQMKVELFEDKLVIKFGFLYRKVIEVDKIQNCSPYKMLHPVRTYGGWGIRKGR</sequence>
<feature type="transmembrane region" description="Helical" evidence="1">
    <location>
        <begin position="12"/>
        <end position="31"/>
    </location>
</feature>
<feature type="non-terminal residue" evidence="2">
    <location>
        <position position="107"/>
    </location>
</feature>
<gene>
    <name evidence="2" type="ORF">S03H2_58602</name>
</gene>
<keyword evidence="1" id="KW-0812">Transmembrane</keyword>
<dbReference type="AlphaFoldDB" id="X1L4W4"/>
<protein>
    <submittedName>
        <fullName evidence="2">Uncharacterized protein</fullName>
    </submittedName>
</protein>
<comment type="caution">
    <text evidence="2">The sequence shown here is derived from an EMBL/GenBank/DDBJ whole genome shotgun (WGS) entry which is preliminary data.</text>
</comment>
<evidence type="ECO:0000256" key="1">
    <source>
        <dbReference type="SAM" id="Phobius"/>
    </source>
</evidence>
<reference evidence="2" key="1">
    <citation type="journal article" date="2014" name="Front. Microbiol.">
        <title>High frequency of phylogenetically diverse reductive dehalogenase-homologous genes in deep subseafloor sedimentary metagenomes.</title>
        <authorList>
            <person name="Kawai M."/>
            <person name="Futagami T."/>
            <person name="Toyoda A."/>
            <person name="Takaki Y."/>
            <person name="Nishi S."/>
            <person name="Hori S."/>
            <person name="Arai W."/>
            <person name="Tsubouchi T."/>
            <person name="Morono Y."/>
            <person name="Uchiyama I."/>
            <person name="Ito T."/>
            <person name="Fujiyama A."/>
            <person name="Inagaki F."/>
            <person name="Takami H."/>
        </authorList>
    </citation>
    <scope>NUCLEOTIDE SEQUENCE</scope>
    <source>
        <strain evidence="2">Expedition CK06-06</strain>
    </source>
</reference>
<accession>X1L4W4</accession>
<proteinExistence type="predicted"/>
<dbReference type="EMBL" id="BARU01037637">
    <property type="protein sequence ID" value="GAH89218.1"/>
    <property type="molecule type" value="Genomic_DNA"/>
</dbReference>
<keyword evidence="1" id="KW-0472">Membrane</keyword>
<organism evidence="2">
    <name type="scientific">marine sediment metagenome</name>
    <dbReference type="NCBI Taxonomy" id="412755"/>
    <lineage>
        <taxon>unclassified sequences</taxon>
        <taxon>metagenomes</taxon>
        <taxon>ecological metagenomes</taxon>
    </lineage>
</organism>